<evidence type="ECO:0000256" key="4">
    <source>
        <dbReference type="ARBA" id="ARBA00022499"/>
    </source>
</evidence>
<dbReference type="InterPro" id="IPR040221">
    <property type="entry name" value="CDCA7/CDA7L"/>
</dbReference>
<reference evidence="12" key="1">
    <citation type="submission" date="2015-04" db="EMBL/GenBank/DDBJ databases">
        <title>The genome sequence of the plant pathogenic Rhizarian Plasmodiophora brassicae reveals insights in its biotrophic life cycle and the origin of chitin synthesis.</title>
        <authorList>
            <person name="Schwelm A."/>
            <person name="Fogelqvist J."/>
            <person name="Knaust A."/>
            <person name="Julke S."/>
            <person name="Lilja T."/>
            <person name="Dhandapani V."/>
            <person name="Bonilla-Rosso G."/>
            <person name="Karlsson M."/>
            <person name="Shevchenko A."/>
            <person name="Choi S.R."/>
            <person name="Kim H.G."/>
            <person name="Park J.Y."/>
            <person name="Lim Y.P."/>
            <person name="Ludwig-Muller J."/>
            <person name="Dixelius C."/>
        </authorList>
    </citation>
    <scope>NUCLEOTIDE SEQUENCE</scope>
    <source>
        <tissue evidence="12">Potato root galls</tissue>
    </source>
</reference>
<keyword evidence="7" id="KW-0805">Transcription regulation</keyword>
<protein>
    <recommendedName>
        <fullName evidence="11">Zinc-finger domain-containing protein</fullName>
    </recommendedName>
</protein>
<evidence type="ECO:0000256" key="3">
    <source>
        <dbReference type="ARBA" id="ARBA00022490"/>
    </source>
</evidence>
<sequence>QYNPDSRLAAIADLRISAPRVFSFASRAMHPPNASPRRVGASQSNPAIFQDRSSSHLESSSGFALGTPTDGQLPTPAYTNFSPLFSSGPMTNLPPVAPIALRHSLVREPSQHERIAHMDNSYFSPSPFLASTPAPNLHSFLIDPAADAACIGMYHDYGIPNRNLSLSPNPVMHMNSASSGGGQVDRYTGQEHFENFVDSGGYAIPSASDQYSNDQDSRYQQVADDPTTPDSGDMESAVKKSAGSSCHQCKNRREARHLNFCRNRTRSYADDKKRKICRKKFCNHCVIKFNYQACMRRTKDIRDWECPSCLGICVCAACRRKSEVKHLGGPYIAPAVPFSPTRSFAQQLFFNPELMSMPVQAQAHCDDQMSFFNNAF</sequence>
<keyword evidence="6" id="KW-0832">Ubl conjugation</keyword>
<feature type="region of interest" description="Disordered" evidence="10">
    <location>
        <begin position="207"/>
        <end position="238"/>
    </location>
</feature>
<evidence type="ECO:0000313" key="12">
    <source>
        <dbReference type="EMBL" id="CRZ10424.1"/>
    </source>
</evidence>
<keyword evidence="3" id="KW-0963">Cytoplasm</keyword>
<proteinExistence type="predicted"/>
<evidence type="ECO:0000256" key="5">
    <source>
        <dbReference type="ARBA" id="ARBA00022553"/>
    </source>
</evidence>
<dbReference type="PANTHER" id="PTHR31169">
    <property type="entry name" value="OS05G0300700 PROTEIN"/>
    <property type="match status" value="1"/>
</dbReference>
<keyword evidence="4" id="KW-1017">Isopeptide bond</keyword>
<evidence type="ECO:0000256" key="1">
    <source>
        <dbReference type="ARBA" id="ARBA00004123"/>
    </source>
</evidence>
<keyword evidence="5" id="KW-0597">Phosphoprotein</keyword>
<dbReference type="Pfam" id="PF10497">
    <property type="entry name" value="zf-4CXXC_R1"/>
    <property type="match status" value="1"/>
</dbReference>
<evidence type="ECO:0000256" key="7">
    <source>
        <dbReference type="ARBA" id="ARBA00023015"/>
    </source>
</evidence>
<dbReference type="GO" id="GO:0005634">
    <property type="term" value="C:nucleus"/>
    <property type="evidence" value="ECO:0007669"/>
    <property type="project" value="UniProtKB-SubCell"/>
</dbReference>
<evidence type="ECO:0000256" key="8">
    <source>
        <dbReference type="ARBA" id="ARBA00023163"/>
    </source>
</evidence>
<feature type="non-terminal residue" evidence="12">
    <location>
        <position position="1"/>
    </location>
</feature>
<organism evidence="12">
    <name type="scientific">Spongospora subterranea</name>
    <dbReference type="NCBI Taxonomy" id="70186"/>
    <lineage>
        <taxon>Eukaryota</taxon>
        <taxon>Sar</taxon>
        <taxon>Rhizaria</taxon>
        <taxon>Endomyxa</taxon>
        <taxon>Phytomyxea</taxon>
        <taxon>Plasmodiophorida</taxon>
        <taxon>Plasmodiophoridae</taxon>
        <taxon>Spongospora</taxon>
    </lineage>
</organism>
<keyword evidence="9" id="KW-0539">Nucleus</keyword>
<evidence type="ECO:0000256" key="9">
    <source>
        <dbReference type="ARBA" id="ARBA00023242"/>
    </source>
</evidence>
<evidence type="ECO:0000259" key="11">
    <source>
        <dbReference type="Pfam" id="PF10497"/>
    </source>
</evidence>
<feature type="compositionally biased region" description="Polar residues" evidence="10">
    <location>
        <begin position="207"/>
        <end position="220"/>
    </location>
</feature>
<evidence type="ECO:0000256" key="6">
    <source>
        <dbReference type="ARBA" id="ARBA00022843"/>
    </source>
</evidence>
<keyword evidence="8" id="KW-0804">Transcription</keyword>
<dbReference type="AlphaFoldDB" id="A0A0H5RNY3"/>
<dbReference type="PANTHER" id="PTHR31169:SF8">
    <property type="entry name" value="ZINC-FINGER DOMAIN OF MONOAMINE-OXIDASE A REPRESSOR R1 PROTEIN"/>
    <property type="match status" value="1"/>
</dbReference>
<comment type="subcellular location">
    <subcellularLocation>
        <location evidence="2">Cytoplasm</location>
    </subcellularLocation>
    <subcellularLocation>
        <location evidence="1">Nucleus</location>
    </subcellularLocation>
</comment>
<evidence type="ECO:0000256" key="2">
    <source>
        <dbReference type="ARBA" id="ARBA00004496"/>
    </source>
</evidence>
<dbReference type="GO" id="GO:0006355">
    <property type="term" value="P:regulation of DNA-templated transcription"/>
    <property type="evidence" value="ECO:0007669"/>
    <property type="project" value="InterPro"/>
</dbReference>
<dbReference type="InterPro" id="IPR018866">
    <property type="entry name" value="Znf-4CXXC_R1"/>
</dbReference>
<name>A0A0H5RNY3_9EUKA</name>
<dbReference type="GO" id="GO:0005737">
    <property type="term" value="C:cytoplasm"/>
    <property type="evidence" value="ECO:0007669"/>
    <property type="project" value="UniProtKB-SubCell"/>
</dbReference>
<accession>A0A0H5RNY3</accession>
<evidence type="ECO:0000256" key="10">
    <source>
        <dbReference type="SAM" id="MobiDB-lite"/>
    </source>
</evidence>
<feature type="domain" description="Zinc-finger" evidence="11">
    <location>
        <begin position="240"/>
        <end position="325"/>
    </location>
</feature>
<dbReference type="EMBL" id="HACM01009982">
    <property type="protein sequence ID" value="CRZ10424.1"/>
    <property type="molecule type" value="Transcribed_RNA"/>
</dbReference>